<dbReference type="EMBL" id="JAPWTK010000016">
    <property type="protein sequence ID" value="KAJ8958628.1"/>
    <property type="molecule type" value="Genomic_DNA"/>
</dbReference>
<dbReference type="SUPFAM" id="SSF57903">
    <property type="entry name" value="FYVE/PHD zinc finger"/>
    <property type="match status" value="1"/>
</dbReference>
<dbReference type="GO" id="GO:0003677">
    <property type="term" value="F:DNA binding"/>
    <property type="evidence" value="ECO:0007669"/>
    <property type="project" value="TreeGrafter"/>
</dbReference>
<dbReference type="PANTHER" id="PTHR19303:SF74">
    <property type="entry name" value="POGO TRANSPOSABLE ELEMENT WITH KRAB DOMAIN"/>
    <property type="match status" value="1"/>
</dbReference>
<evidence type="ECO:0000313" key="3">
    <source>
        <dbReference type="Proteomes" id="UP001162162"/>
    </source>
</evidence>
<proteinExistence type="predicted"/>
<sequence length="186" mass="20972">ANGKNYGPKGAKKVGAAISGERGRTITGVFCVSASGNYVPHMLIYPRKRMAATLQKNGPIGTSFRCLKNGWINSELFVEWLKHFEQHVKPTDINPILLVLDNHASHISIRAYNFCKEKHIHMVSLPPHTSDNLQPLDLTVDLRFEICCICGELGQDRELWYRCVLCSSWNHALCTGVDTPDNYKYK</sequence>
<comment type="caution">
    <text evidence="2">The sequence shown here is derived from an EMBL/GenBank/DDBJ whole genome shotgun (WGS) entry which is preliminary data.</text>
</comment>
<reference evidence="2" key="1">
    <citation type="journal article" date="2023" name="Insect Mol. Biol.">
        <title>Genome sequencing provides insights into the evolution of gene families encoding plant cell wall-degrading enzymes in longhorned beetles.</title>
        <authorList>
            <person name="Shin N.R."/>
            <person name="Okamura Y."/>
            <person name="Kirsch R."/>
            <person name="Pauchet Y."/>
        </authorList>
    </citation>
    <scope>NUCLEOTIDE SEQUENCE</scope>
    <source>
        <strain evidence="2">AMC_N1</strain>
    </source>
</reference>
<dbReference type="InterPro" id="IPR036397">
    <property type="entry name" value="RNaseH_sf"/>
</dbReference>
<feature type="domain" description="DDE-1" evidence="1">
    <location>
        <begin position="26"/>
        <end position="140"/>
    </location>
</feature>
<dbReference type="GO" id="GO:0005634">
    <property type="term" value="C:nucleus"/>
    <property type="evidence" value="ECO:0007669"/>
    <property type="project" value="TreeGrafter"/>
</dbReference>
<keyword evidence="3" id="KW-1185">Reference proteome</keyword>
<dbReference type="Gene3D" id="3.30.40.10">
    <property type="entry name" value="Zinc/RING finger domain, C3HC4 (zinc finger)"/>
    <property type="match status" value="1"/>
</dbReference>
<evidence type="ECO:0000313" key="2">
    <source>
        <dbReference type="EMBL" id="KAJ8958628.1"/>
    </source>
</evidence>
<dbReference type="Proteomes" id="UP001162162">
    <property type="component" value="Unassembled WGS sequence"/>
</dbReference>
<gene>
    <name evidence="2" type="ORF">NQ318_016353</name>
</gene>
<organism evidence="2 3">
    <name type="scientific">Aromia moschata</name>
    <dbReference type="NCBI Taxonomy" id="1265417"/>
    <lineage>
        <taxon>Eukaryota</taxon>
        <taxon>Metazoa</taxon>
        <taxon>Ecdysozoa</taxon>
        <taxon>Arthropoda</taxon>
        <taxon>Hexapoda</taxon>
        <taxon>Insecta</taxon>
        <taxon>Pterygota</taxon>
        <taxon>Neoptera</taxon>
        <taxon>Endopterygota</taxon>
        <taxon>Coleoptera</taxon>
        <taxon>Polyphaga</taxon>
        <taxon>Cucujiformia</taxon>
        <taxon>Chrysomeloidea</taxon>
        <taxon>Cerambycidae</taxon>
        <taxon>Cerambycinae</taxon>
        <taxon>Callichromatini</taxon>
        <taxon>Aromia</taxon>
    </lineage>
</organism>
<dbReference type="InterPro" id="IPR050863">
    <property type="entry name" value="CenT-Element_Derived"/>
</dbReference>
<dbReference type="InterPro" id="IPR004875">
    <property type="entry name" value="DDE_SF_endonuclease_dom"/>
</dbReference>
<dbReference type="PANTHER" id="PTHR19303">
    <property type="entry name" value="TRANSPOSON"/>
    <property type="match status" value="1"/>
</dbReference>
<protein>
    <recommendedName>
        <fullName evidence="1">DDE-1 domain-containing protein</fullName>
    </recommendedName>
</protein>
<feature type="non-terminal residue" evidence="2">
    <location>
        <position position="1"/>
    </location>
</feature>
<name>A0AAV8Z5G6_9CUCU</name>
<dbReference type="AlphaFoldDB" id="A0AAV8Z5G6"/>
<evidence type="ECO:0000259" key="1">
    <source>
        <dbReference type="Pfam" id="PF03184"/>
    </source>
</evidence>
<dbReference type="Pfam" id="PF03184">
    <property type="entry name" value="DDE_1"/>
    <property type="match status" value="1"/>
</dbReference>
<dbReference type="InterPro" id="IPR013083">
    <property type="entry name" value="Znf_RING/FYVE/PHD"/>
</dbReference>
<dbReference type="InterPro" id="IPR011011">
    <property type="entry name" value="Znf_FYVE_PHD"/>
</dbReference>
<accession>A0AAV8Z5G6</accession>
<dbReference type="Gene3D" id="3.30.420.10">
    <property type="entry name" value="Ribonuclease H-like superfamily/Ribonuclease H"/>
    <property type="match status" value="1"/>
</dbReference>